<evidence type="ECO:0000313" key="2">
    <source>
        <dbReference type="EMBL" id="KAF8670339.1"/>
    </source>
</evidence>
<dbReference type="Proteomes" id="UP000636709">
    <property type="component" value="Unassembled WGS sequence"/>
</dbReference>
<name>A0A835EA38_9POAL</name>
<feature type="region of interest" description="Disordered" evidence="1">
    <location>
        <begin position="39"/>
        <end position="100"/>
    </location>
</feature>
<accession>A0A835EA38</accession>
<gene>
    <name evidence="2" type="ORF">HU200_050729</name>
</gene>
<proteinExistence type="predicted"/>
<comment type="caution">
    <text evidence="2">The sequence shown here is derived from an EMBL/GenBank/DDBJ whole genome shotgun (WGS) entry which is preliminary data.</text>
</comment>
<feature type="compositionally biased region" description="Low complexity" evidence="1">
    <location>
        <begin position="49"/>
        <end position="58"/>
    </location>
</feature>
<evidence type="ECO:0000313" key="3">
    <source>
        <dbReference type="Proteomes" id="UP000636709"/>
    </source>
</evidence>
<feature type="region of interest" description="Disordered" evidence="1">
    <location>
        <begin position="1"/>
        <end position="27"/>
    </location>
</feature>
<dbReference type="EMBL" id="JACEFO010002260">
    <property type="protein sequence ID" value="KAF8670339.1"/>
    <property type="molecule type" value="Genomic_DNA"/>
</dbReference>
<keyword evidence="3" id="KW-1185">Reference proteome</keyword>
<protein>
    <submittedName>
        <fullName evidence="2">Uncharacterized protein</fullName>
    </submittedName>
</protein>
<sequence length="226" mass="23913">MLLRRLLHSSRPLPARPRSRSSGHQNLVVRAFLPPSHFAASRTSSPLASSRRGSLSTSGRDDDDGNKPWSFAADSGDPDPFAHEDAAADAGEALPVGPAAVADEPWAKGFGVEDGENGDVFEGIYKEAASVAPASGQAAPAGDEEQWTLSGTRRIPLPIAVLGEGSMGSRVRVVGLDELGAGEDAEAELKRQQNKEREEELMKILKGPNRAFGDLIASSNIHRGND</sequence>
<reference evidence="2" key="1">
    <citation type="submission" date="2020-07" db="EMBL/GenBank/DDBJ databases">
        <title>Genome sequence and genetic diversity analysis of an under-domesticated orphan crop, white fonio (Digitaria exilis).</title>
        <authorList>
            <person name="Bennetzen J.L."/>
            <person name="Chen S."/>
            <person name="Ma X."/>
            <person name="Wang X."/>
            <person name="Yssel A.E.J."/>
            <person name="Chaluvadi S.R."/>
            <person name="Johnson M."/>
            <person name="Gangashetty P."/>
            <person name="Hamidou F."/>
            <person name="Sanogo M.D."/>
            <person name="Zwaenepoel A."/>
            <person name="Wallace J."/>
            <person name="Van De Peer Y."/>
            <person name="Van Deynze A."/>
        </authorList>
    </citation>
    <scope>NUCLEOTIDE SEQUENCE</scope>
    <source>
        <tissue evidence="2">Leaves</tissue>
    </source>
</reference>
<evidence type="ECO:0000256" key="1">
    <source>
        <dbReference type="SAM" id="MobiDB-lite"/>
    </source>
</evidence>
<organism evidence="2 3">
    <name type="scientific">Digitaria exilis</name>
    <dbReference type="NCBI Taxonomy" id="1010633"/>
    <lineage>
        <taxon>Eukaryota</taxon>
        <taxon>Viridiplantae</taxon>
        <taxon>Streptophyta</taxon>
        <taxon>Embryophyta</taxon>
        <taxon>Tracheophyta</taxon>
        <taxon>Spermatophyta</taxon>
        <taxon>Magnoliopsida</taxon>
        <taxon>Liliopsida</taxon>
        <taxon>Poales</taxon>
        <taxon>Poaceae</taxon>
        <taxon>PACMAD clade</taxon>
        <taxon>Panicoideae</taxon>
        <taxon>Panicodae</taxon>
        <taxon>Paniceae</taxon>
        <taxon>Anthephorinae</taxon>
        <taxon>Digitaria</taxon>
    </lineage>
</organism>
<dbReference type="AlphaFoldDB" id="A0A835EA38"/>